<accession>A0A2Z4G8G8</accession>
<feature type="transmembrane region" description="Helical" evidence="6">
    <location>
        <begin position="39"/>
        <end position="60"/>
    </location>
</feature>
<evidence type="ECO:0000313" key="9">
    <source>
        <dbReference type="Proteomes" id="UP000249873"/>
    </source>
</evidence>
<evidence type="ECO:0000256" key="1">
    <source>
        <dbReference type="ARBA" id="ARBA00004141"/>
    </source>
</evidence>
<comment type="similarity">
    <text evidence="2">Belongs to the EamA transporter family.</text>
</comment>
<sequence length="303" mass="32918">MNFFNSYKSNLFLNLILVYIIWGSTYMGVKIGLNDLSPLLLTGLRFFIGGVILFVLILFLKKLPTLEEAKGSMLIGLLLTGFGTSSLAYAIQFLPSGLVALLVALLPIWMFLLDFLFFSKTKPSILSGSGMLIGLAGVLFLFNPFGLNGGINSTQISPIFIVFFSSLIWAFGSLMSTKTKQAKGIAGLSFQMLAGGTFAFLASMFLESNQIEEIQTMSSSTILSLTYLILIGSFIGYSAYIWLINNAPPILTSTYAFVNPVVAIIVGFYIANEVLDSSSIIASGLILLGVIFMTLGRRKKGEF</sequence>
<evidence type="ECO:0000256" key="2">
    <source>
        <dbReference type="ARBA" id="ARBA00007362"/>
    </source>
</evidence>
<dbReference type="InterPro" id="IPR000620">
    <property type="entry name" value="EamA_dom"/>
</dbReference>
<proteinExistence type="inferred from homology"/>
<dbReference type="EMBL" id="CP029480">
    <property type="protein sequence ID" value="AWV97434.1"/>
    <property type="molecule type" value="Genomic_DNA"/>
</dbReference>
<feature type="transmembrane region" description="Helical" evidence="6">
    <location>
        <begin position="72"/>
        <end position="91"/>
    </location>
</feature>
<keyword evidence="5 6" id="KW-0472">Membrane</keyword>
<dbReference type="InterPro" id="IPR050638">
    <property type="entry name" value="AA-Vitamin_Transporters"/>
</dbReference>
<protein>
    <submittedName>
        <fullName evidence="8">EamA family transporter</fullName>
    </submittedName>
</protein>
<dbReference type="Pfam" id="PF00892">
    <property type="entry name" value="EamA"/>
    <property type="match status" value="2"/>
</dbReference>
<organism evidence="8 9">
    <name type="scientific">Arcticibacterium luteifluviistationis</name>
    <dbReference type="NCBI Taxonomy" id="1784714"/>
    <lineage>
        <taxon>Bacteria</taxon>
        <taxon>Pseudomonadati</taxon>
        <taxon>Bacteroidota</taxon>
        <taxon>Cytophagia</taxon>
        <taxon>Cytophagales</taxon>
        <taxon>Leadbetterellaceae</taxon>
        <taxon>Arcticibacterium</taxon>
    </lineage>
</organism>
<dbReference type="PANTHER" id="PTHR32322:SF2">
    <property type="entry name" value="EAMA DOMAIN-CONTAINING PROTEIN"/>
    <property type="match status" value="1"/>
</dbReference>
<feature type="transmembrane region" description="Helical" evidence="6">
    <location>
        <begin position="250"/>
        <end position="271"/>
    </location>
</feature>
<feature type="transmembrane region" description="Helical" evidence="6">
    <location>
        <begin position="225"/>
        <end position="243"/>
    </location>
</feature>
<feature type="transmembrane region" description="Helical" evidence="6">
    <location>
        <begin position="97"/>
        <end position="118"/>
    </location>
</feature>
<keyword evidence="9" id="KW-1185">Reference proteome</keyword>
<evidence type="ECO:0000256" key="5">
    <source>
        <dbReference type="ARBA" id="ARBA00023136"/>
    </source>
</evidence>
<dbReference type="OrthoDB" id="9812547at2"/>
<comment type="subcellular location">
    <subcellularLocation>
        <location evidence="1">Membrane</location>
        <topology evidence="1">Multi-pass membrane protein</topology>
    </subcellularLocation>
</comment>
<evidence type="ECO:0000256" key="4">
    <source>
        <dbReference type="ARBA" id="ARBA00022989"/>
    </source>
</evidence>
<name>A0A2Z4G8G8_9BACT</name>
<dbReference type="GO" id="GO:0016020">
    <property type="term" value="C:membrane"/>
    <property type="evidence" value="ECO:0007669"/>
    <property type="project" value="UniProtKB-SubCell"/>
</dbReference>
<dbReference type="AlphaFoldDB" id="A0A2Z4G8G8"/>
<keyword evidence="4 6" id="KW-1133">Transmembrane helix</keyword>
<feature type="domain" description="EamA" evidence="7">
    <location>
        <begin position="158"/>
        <end position="294"/>
    </location>
</feature>
<dbReference type="SUPFAM" id="SSF103481">
    <property type="entry name" value="Multidrug resistance efflux transporter EmrE"/>
    <property type="match status" value="2"/>
</dbReference>
<reference evidence="8 9" key="1">
    <citation type="submission" date="2018-05" db="EMBL/GenBank/DDBJ databases">
        <title>Complete genome sequence of Arcticibacterium luteifluviistationis SM1504T, a cytophagaceae bacterium isolated from Arctic surface seawater.</title>
        <authorList>
            <person name="Li Y."/>
            <person name="Qin Q.-L."/>
        </authorList>
    </citation>
    <scope>NUCLEOTIDE SEQUENCE [LARGE SCALE GENOMIC DNA]</scope>
    <source>
        <strain evidence="8 9">SM1504</strain>
    </source>
</reference>
<dbReference type="PANTHER" id="PTHR32322">
    <property type="entry name" value="INNER MEMBRANE TRANSPORTER"/>
    <property type="match status" value="1"/>
</dbReference>
<feature type="transmembrane region" description="Helical" evidence="6">
    <location>
        <begin position="184"/>
        <end position="205"/>
    </location>
</feature>
<dbReference type="RefSeq" id="WP_111370536.1">
    <property type="nucleotide sequence ID" value="NZ_CP029480.1"/>
</dbReference>
<gene>
    <name evidence="8" type="ORF">DJ013_04305</name>
</gene>
<dbReference type="KEGG" id="als:DJ013_04305"/>
<feature type="transmembrane region" description="Helical" evidence="6">
    <location>
        <begin position="277"/>
        <end position="295"/>
    </location>
</feature>
<evidence type="ECO:0000256" key="3">
    <source>
        <dbReference type="ARBA" id="ARBA00022692"/>
    </source>
</evidence>
<dbReference type="Proteomes" id="UP000249873">
    <property type="component" value="Chromosome"/>
</dbReference>
<feature type="transmembrane region" description="Helical" evidence="6">
    <location>
        <begin position="155"/>
        <end position="172"/>
    </location>
</feature>
<evidence type="ECO:0000259" key="7">
    <source>
        <dbReference type="Pfam" id="PF00892"/>
    </source>
</evidence>
<keyword evidence="3 6" id="KW-0812">Transmembrane</keyword>
<feature type="transmembrane region" description="Helical" evidence="6">
    <location>
        <begin position="125"/>
        <end position="143"/>
    </location>
</feature>
<feature type="domain" description="EamA" evidence="7">
    <location>
        <begin position="14"/>
        <end position="142"/>
    </location>
</feature>
<feature type="transmembrane region" description="Helical" evidence="6">
    <location>
        <begin position="12"/>
        <end position="33"/>
    </location>
</feature>
<dbReference type="InterPro" id="IPR037185">
    <property type="entry name" value="EmrE-like"/>
</dbReference>
<evidence type="ECO:0000313" key="8">
    <source>
        <dbReference type="EMBL" id="AWV97434.1"/>
    </source>
</evidence>
<evidence type="ECO:0000256" key="6">
    <source>
        <dbReference type="SAM" id="Phobius"/>
    </source>
</evidence>